<dbReference type="OrthoDB" id="1933483at2759"/>
<dbReference type="PANTHER" id="PTHR12192">
    <property type="entry name" value="CATION TRANSPORT PROTEIN CHAC-RELATED"/>
    <property type="match status" value="1"/>
</dbReference>
<feature type="compositionally biased region" description="Acidic residues" evidence="7">
    <location>
        <begin position="263"/>
        <end position="272"/>
    </location>
</feature>
<reference evidence="8 9" key="1">
    <citation type="submission" date="2015-12" db="EMBL/GenBank/DDBJ databases">
        <title>The genome of Folsomia candida.</title>
        <authorList>
            <person name="Faddeeva A."/>
            <person name="Derks M.F."/>
            <person name="Anvar Y."/>
            <person name="Smit S."/>
            <person name="Van Straalen N."/>
            <person name="Roelofs D."/>
        </authorList>
    </citation>
    <scope>NUCLEOTIDE SEQUENCE [LARGE SCALE GENOMIC DNA]</scope>
    <source>
        <strain evidence="8 9">VU population</strain>
        <tissue evidence="8">Whole body</tissue>
    </source>
</reference>
<dbReference type="PANTHER" id="PTHR12192:SF2">
    <property type="entry name" value="GLUTATHIONE-SPECIFIC GAMMA-GLUTAMYLCYCLOTRANSFERASE 2"/>
    <property type="match status" value="1"/>
</dbReference>
<dbReference type="OMA" id="YGSEQNE"/>
<dbReference type="GO" id="GO:0016740">
    <property type="term" value="F:transferase activity"/>
    <property type="evidence" value="ECO:0007669"/>
    <property type="project" value="UniProtKB-KW"/>
</dbReference>
<dbReference type="GO" id="GO:0061928">
    <property type="term" value="F:glutathione specific gamma-glutamylcyclotransferase activity"/>
    <property type="evidence" value="ECO:0007669"/>
    <property type="project" value="UniProtKB-EC"/>
</dbReference>
<evidence type="ECO:0000256" key="4">
    <source>
        <dbReference type="ARBA" id="ARBA00043195"/>
    </source>
</evidence>
<dbReference type="SUPFAM" id="SSF110857">
    <property type="entry name" value="Gamma-glutamyl cyclotransferase-like"/>
    <property type="match status" value="1"/>
</dbReference>
<evidence type="ECO:0000256" key="5">
    <source>
        <dbReference type="ARBA" id="ARBA00045227"/>
    </source>
</evidence>
<evidence type="ECO:0000313" key="8">
    <source>
        <dbReference type="EMBL" id="OXA61070.1"/>
    </source>
</evidence>
<protein>
    <recommendedName>
        <fullName evidence="2">glutathione-specific gamma-glutamylcyclotransferase</fullName>
        <ecNumber evidence="2">4.3.2.7</ecNumber>
    </recommendedName>
    <alternativeName>
        <fullName evidence="4">Cation transport regulator-like protein 2</fullName>
    </alternativeName>
</protein>
<proteinExistence type="inferred from homology"/>
<accession>A0A226EV18</accession>
<gene>
    <name evidence="8" type="ORF">Fcan01_05513</name>
</gene>
<dbReference type="GO" id="GO:0005737">
    <property type="term" value="C:cytoplasm"/>
    <property type="evidence" value="ECO:0007669"/>
    <property type="project" value="TreeGrafter"/>
</dbReference>
<keyword evidence="9" id="KW-1185">Reference proteome</keyword>
<sequence>MWIFGYGSLVWKVDFPYVKKVIGYIKGYDRKFWQQSIDHRGVPEKPGRVVTLVPSSDPEDKVWGVAYEIDDRDIDTIASLNHRERRFDQIMLNFYPYNNSNAGLDELYKGEFSNMPDTTFVAASVYIGPQDGPLFVGYATVKDIANQIIRASGPSGPNSEYIFNLSKFMRKYLPHAKVWGAAYKIHRADIQSVLQHLDHREIMGYEKVPIMFHPIANHPQNILEPPSPFDYGNHHIQSLRLVLKNNPNTSDMSSSPSGKVESDYDSGTEEENQSSSPALNQENGIISVLHEDFSHLADSDNESDNLEEISQGLPFTVTMYYGSEQNEHYIGPNSLEAMAKQIYEAIGPSGKNKDYLFNLATAMHQISEEAVDSHLAELEIAVRDLDEKFNLHTPSTPMEL</sequence>
<comment type="catalytic activity">
    <reaction evidence="6">
        <text>glutathione = L-cysteinylglycine + 5-oxo-L-proline</text>
        <dbReference type="Rhea" id="RHEA:47724"/>
        <dbReference type="ChEBI" id="CHEBI:57925"/>
        <dbReference type="ChEBI" id="CHEBI:58402"/>
        <dbReference type="ChEBI" id="CHEBI:61694"/>
        <dbReference type="EC" id="4.3.2.7"/>
    </reaction>
</comment>
<feature type="compositionally biased region" description="Polar residues" evidence="7">
    <location>
        <begin position="245"/>
        <end position="257"/>
    </location>
</feature>
<dbReference type="GO" id="GO:0006751">
    <property type="term" value="P:glutathione catabolic process"/>
    <property type="evidence" value="ECO:0007669"/>
    <property type="project" value="InterPro"/>
</dbReference>
<comment type="caution">
    <text evidence="8">The sequence shown here is derived from an EMBL/GenBank/DDBJ whole genome shotgun (WGS) entry which is preliminary data.</text>
</comment>
<dbReference type="InterPro" id="IPR006840">
    <property type="entry name" value="ChaC"/>
</dbReference>
<evidence type="ECO:0000313" key="9">
    <source>
        <dbReference type="Proteomes" id="UP000198287"/>
    </source>
</evidence>
<dbReference type="Gene3D" id="3.10.490.10">
    <property type="entry name" value="Gamma-glutamyl cyclotransferase-like"/>
    <property type="match status" value="1"/>
</dbReference>
<name>A0A226EV18_FOLCA</name>
<organism evidence="8 9">
    <name type="scientific">Folsomia candida</name>
    <name type="common">Springtail</name>
    <dbReference type="NCBI Taxonomy" id="158441"/>
    <lineage>
        <taxon>Eukaryota</taxon>
        <taxon>Metazoa</taxon>
        <taxon>Ecdysozoa</taxon>
        <taxon>Arthropoda</taxon>
        <taxon>Hexapoda</taxon>
        <taxon>Collembola</taxon>
        <taxon>Entomobryomorpha</taxon>
        <taxon>Isotomoidea</taxon>
        <taxon>Isotomidae</taxon>
        <taxon>Proisotominae</taxon>
        <taxon>Folsomia</taxon>
    </lineage>
</organism>
<comment type="similarity">
    <text evidence="1">Belongs to the gamma-glutamylcyclotransferase family. ChaC subfamily.</text>
</comment>
<evidence type="ECO:0000256" key="6">
    <source>
        <dbReference type="ARBA" id="ARBA00048073"/>
    </source>
</evidence>
<evidence type="ECO:0000256" key="3">
    <source>
        <dbReference type="ARBA" id="ARBA00023239"/>
    </source>
</evidence>
<dbReference type="EC" id="4.3.2.7" evidence="2"/>
<keyword evidence="3" id="KW-0456">Lyase</keyword>
<dbReference type="InterPro" id="IPR013024">
    <property type="entry name" value="GGCT-like"/>
</dbReference>
<comment type="function">
    <text evidence="5">Catalyzes the cleavage of glutathione into 5-oxo-L-proline and a Cys-Gly dipeptide. Acts specifically on glutathione, but not on other gamma-glutamyl peptides.</text>
</comment>
<dbReference type="Pfam" id="PF04752">
    <property type="entry name" value="ChaC"/>
    <property type="match status" value="3"/>
</dbReference>
<dbReference type="InterPro" id="IPR036568">
    <property type="entry name" value="GGCT-like_sf"/>
</dbReference>
<dbReference type="STRING" id="158441.A0A226EV18"/>
<keyword evidence="8" id="KW-0808">Transferase</keyword>
<dbReference type="Proteomes" id="UP000198287">
    <property type="component" value="Unassembled WGS sequence"/>
</dbReference>
<dbReference type="EMBL" id="LNIX01000002">
    <property type="protein sequence ID" value="OXA61070.1"/>
    <property type="molecule type" value="Genomic_DNA"/>
</dbReference>
<dbReference type="CDD" id="cd06661">
    <property type="entry name" value="GGCT_like"/>
    <property type="match status" value="1"/>
</dbReference>
<evidence type="ECO:0000256" key="2">
    <source>
        <dbReference type="ARBA" id="ARBA00012344"/>
    </source>
</evidence>
<feature type="region of interest" description="Disordered" evidence="7">
    <location>
        <begin position="245"/>
        <end position="280"/>
    </location>
</feature>
<dbReference type="AlphaFoldDB" id="A0A226EV18"/>
<evidence type="ECO:0000256" key="1">
    <source>
        <dbReference type="ARBA" id="ARBA00009662"/>
    </source>
</evidence>
<evidence type="ECO:0000256" key="7">
    <source>
        <dbReference type="SAM" id="MobiDB-lite"/>
    </source>
</evidence>